<name>A0A4Z0Z4Y0_9PEZI</name>
<feature type="compositionally biased region" description="Basic and acidic residues" evidence="1">
    <location>
        <begin position="328"/>
        <end position="341"/>
    </location>
</feature>
<protein>
    <recommendedName>
        <fullName evidence="2">Tryptophan synthase beta chain-like PALP domain-containing protein</fullName>
    </recommendedName>
</protein>
<proteinExistence type="predicted"/>
<dbReference type="Proteomes" id="UP000297716">
    <property type="component" value="Unassembled WGS sequence"/>
</dbReference>
<dbReference type="EMBL" id="SKBN01000063">
    <property type="protein sequence ID" value="TGJ84626.1"/>
    <property type="molecule type" value="Genomic_DNA"/>
</dbReference>
<feature type="region of interest" description="Disordered" evidence="1">
    <location>
        <begin position="260"/>
        <end position="298"/>
    </location>
</feature>
<evidence type="ECO:0000256" key="1">
    <source>
        <dbReference type="SAM" id="MobiDB-lite"/>
    </source>
</evidence>
<evidence type="ECO:0000313" key="3">
    <source>
        <dbReference type="EMBL" id="TGJ84626.1"/>
    </source>
</evidence>
<dbReference type="PANTHER" id="PTHR42937">
    <property type="match status" value="1"/>
</dbReference>
<sequence length="727" mass="77515">MFQVPAKKSYDYLTNPTSTHSLAARDTTFLTLTVTRSSGTQVATIELGNGNRETPAVSPDTAAEPPTDTATPVPPPIEPDDGGTPEEPGEKGWGVTSTCVVGVGPPANEDREDIRVTQGYRGSVFPDYRGCMGPKGYPGIQGLKAKLDSGERKGHRAGWARQVAHLDLKVVLAYRVKKGKLAVLVRAVQLVRSAQLGKLAETAAMMAKRANVVSKVGEVGEVSKAKEVKQVKEASKVNKVFLGEMATAALDPLGHLDHPDHLGHLGHKGFKDAGAEGDQEGKKDTDKYGPRPPPQRQSLYPAARVYGTTPALVDSLSSLRNHPVLGLPEHKPIQSEPHRNAQGEVRTPGQMSSSIHINPDARGWTHEGSRAKNKGKVLAFHETLPDYHKTPLHSLPDVARELGLGRILVKDESNRFGLPAFKILGASWAVYRAVGWHLGIPVAEGQISIAELGAKARRAGVEIVTASEGNCGRAVARMAKYMGIPVRVWVPSFMPEGTRELIRSEDAEVVVIEGSYDDLIPIVSEEADEKDTILILDVSFEGFTDVPKYFVQGYGTMLAEADQQVLESTGQKPATHAIVPCGAGSVAEAVTAHYKAPGRESRATILAVEPTNAACLHESLKAGQSVTFEARETIMNGLNCGTLSTTAWPVLGAGIDLSIIVSDVESHAAVQELKAAGILAGPCGAAALAALRKVCAEAEVKEKQGLDENAVVVLYCTEGLREYPVPT</sequence>
<dbReference type="Gene3D" id="3.40.50.1100">
    <property type="match status" value="2"/>
</dbReference>
<keyword evidence="4" id="KW-1185">Reference proteome</keyword>
<feature type="region of interest" description="Disordered" evidence="1">
    <location>
        <begin position="328"/>
        <end position="354"/>
    </location>
</feature>
<dbReference type="OrthoDB" id="10059875at2759"/>
<dbReference type="Pfam" id="PF00291">
    <property type="entry name" value="PALP"/>
    <property type="match status" value="1"/>
</dbReference>
<evidence type="ECO:0000259" key="2">
    <source>
        <dbReference type="Pfam" id="PF00291"/>
    </source>
</evidence>
<dbReference type="PANTHER" id="PTHR42937:SF1">
    <property type="entry name" value="DIAMINOPROPIONATE AMMONIA-LYASE"/>
    <property type="match status" value="1"/>
</dbReference>
<evidence type="ECO:0000313" key="4">
    <source>
        <dbReference type="Proteomes" id="UP000297716"/>
    </source>
</evidence>
<feature type="region of interest" description="Disordered" evidence="1">
    <location>
        <begin position="43"/>
        <end position="93"/>
    </location>
</feature>
<dbReference type="InterPro" id="IPR001926">
    <property type="entry name" value="TrpB-like_PALP"/>
</dbReference>
<gene>
    <name evidence="3" type="ORF">E0Z10_g4138</name>
</gene>
<dbReference type="STRING" id="37992.A0A4Z0Z4Y0"/>
<reference evidence="3 4" key="1">
    <citation type="submission" date="2019-03" db="EMBL/GenBank/DDBJ databases">
        <title>Draft genome sequence of Xylaria hypoxylon DSM 108379, a ubiquitous saprotrophic-parasitic fungi on hardwood.</title>
        <authorList>
            <person name="Buettner E."/>
            <person name="Leonhardt S."/>
            <person name="Gebauer A.M."/>
            <person name="Liers C."/>
            <person name="Hofrichter M."/>
            <person name="Kellner H."/>
        </authorList>
    </citation>
    <scope>NUCLEOTIDE SEQUENCE [LARGE SCALE GENOMIC DNA]</scope>
    <source>
        <strain evidence="3 4">DSM 108379</strain>
    </source>
</reference>
<organism evidence="3 4">
    <name type="scientific">Xylaria hypoxylon</name>
    <dbReference type="NCBI Taxonomy" id="37992"/>
    <lineage>
        <taxon>Eukaryota</taxon>
        <taxon>Fungi</taxon>
        <taxon>Dikarya</taxon>
        <taxon>Ascomycota</taxon>
        <taxon>Pezizomycotina</taxon>
        <taxon>Sordariomycetes</taxon>
        <taxon>Xylariomycetidae</taxon>
        <taxon>Xylariales</taxon>
        <taxon>Xylariaceae</taxon>
        <taxon>Xylaria</taxon>
    </lineage>
</organism>
<dbReference type="NCBIfam" id="NF006058">
    <property type="entry name" value="PRK08206.1"/>
    <property type="match status" value="1"/>
</dbReference>
<feature type="compositionally biased region" description="Basic and acidic residues" evidence="1">
    <location>
        <begin position="260"/>
        <end position="289"/>
    </location>
</feature>
<feature type="compositionally biased region" description="Low complexity" evidence="1">
    <location>
        <begin position="59"/>
        <end position="71"/>
    </location>
</feature>
<feature type="domain" description="Tryptophan synthase beta chain-like PALP" evidence="2">
    <location>
        <begin position="386"/>
        <end position="711"/>
    </location>
</feature>
<dbReference type="AlphaFoldDB" id="A0A4Z0Z4Y0"/>
<accession>A0A4Z0Z4Y0</accession>
<dbReference type="InterPro" id="IPR036052">
    <property type="entry name" value="TrpB-like_PALP_sf"/>
</dbReference>
<dbReference type="SUPFAM" id="SSF53686">
    <property type="entry name" value="Tryptophan synthase beta subunit-like PLP-dependent enzymes"/>
    <property type="match status" value="1"/>
</dbReference>
<comment type="caution">
    <text evidence="3">The sequence shown here is derived from an EMBL/GenBank/DDBJ whole genome shotgun (WGS) entry which is preliminary data.</text>
</comment>